<dbReference type="Proteomes" id="UP001206483">
    <property type="component" value="Unassembled WGS sequence"/>
</dbReference>
<gene>
    <name evidence="1" type="ORF">FHR36_007213</name>
</gene>
<comment type="caution">
    <text evidence="1">The sequence shown here is derived from an EMBL/GenBank/DDBJ whole genome shotgun (WGS) entry which is preliminary data.</text>
</comment>
<evidence type="ECO:0000313" key="1">
    <source>
        <dbReference type="EMBL" id="MCP2314014.1"/>
    </source>
</evidence>
<dbReference type="RefSeq" id="WP_253804350.1">
    <property type="nucleotide sequence ID" value="NZ_BAAAUB010000131.1"/>
</dbReference>
<dbReference type="EMBL" id="JAMZDX010000008">
    <property type="protein sequence ID" value="MCP2314014.1"/>
    <property type="molecule type" value="Genomic_DNA"/>
</dbReference>
<proteinExistence type="predicted"/>
<protein>
    <submittedName>
        <fullName evidence="1">Uncharacterized protein</fullName>
    </submittedName>
</protein>
<keyword evidence="2" id="KW-1185">Reference proteome</keyword>
<accession>A0ABT1J9X9</accession>
<sequence>MELDLGELRKPDELAMLYELEPEVRDIIVEGKGDKNFYEWFISEGQMNGLVKVYAAADRVYLPDSELIENGMIAGERNRVLRLSNLLSTMKVSPSSVRLVIDMDLGSIGLDPVSENPYLLYTDFSAVELYAFNEKTIFKLLRVGLGAPDDVTAKDLIESIQPALVALFIIRACLRESRIGAKMPPNAIEGVYGCNDLHGAAGEVFRLALDRVPRQRREGVTRESLLADFCRLEEMVQGDVRHFINGHDISVAIIHYVKLRCRSVFNAEGRRVLQAAPVLEILLMGLVDRDGLKSYPLFSSITAWLTGETKVGLV</sequence>
<reference evidence="1 2" key="1">
    <citation type="submission" date="2022-06" db="EMBL/GenBank/DDBJ databases">
        <title>Sequencing the genomes of 1000 actinobacteria strains.</title>
        <authorList>
            <person name="Klenk H.-P."/>
        </authorList>
    </citation>
    <scope>NUCLEOTIDE SEQUENCE [LARGE SCALE GENOMIC DNA]</scope>
    <source>
        <strain evidence="1 2">DSM 41656</strain>
    </source>
</reference>
<name>A0ABT1J9X9_9ACTN</name>
<organism evidence="1 2">
    <name type="scientific">Kitasatospora paracochleata</name>
    <dbReference type="NCBI Taxonomy" id="58354"/>
    <lineage>
        <taxon>Bacteria</taxon>
        <taxon>Bacillati</taxon>
        <taxon>Actinomycetota</taxon>
        <taxon>Actinomycetes</taxon>
        <taxon>Kitasatosporales</taxon>
        <taxon>Streptomycetaceae</taxon>
        <taxon>Kitasatospora</taxon>
    </lineage>
</organism>
<evidence type="ECO:0000313" key="2">
    <source>
        <dbReference type="Proteomes" id="UP001206483"/>
    </source>
</evidence>